<sequence length="129" mass="13883">MEPARRPLPSEPFVAILEDDEGLRRAIARLLTIAGYRTSTFSSTTDDGIVACMAHARCLVADVHLPGVSGPAFYASIPWPRPPVVFITAQDTSSVRDTIRAIGANELLAKPFLGSDLLAAVERATRHVT</sequence>
<organism evidence="4 5">
    <name type="scientific">Pandoraea anhela</name>
    <dbReference type="NCBI Taxonomy" id="2508295"/>
    <lineage>
        <taxon>Bacteria</taxon>
        <taxon>Pseudomonadati</taxon>
        <taxon>Pseudomonadota</taxon>
        <taxon>Betaproteobacteria</taxon>
        <taxon>Burkholderiales</taxon>
        <taxon>Burkholderiaceae</taxon>
        <taxon>Pandoraea</taxon>
    </lineage>
</organism>
<keyword evidence="1 2" id="KW-0597">Phosphoprotein</keyword>
<dbReference type="SMART" id="SM00448">
    <property type="entry name" value="REC"/>
    <property type="match status" value="1"/>
</dbReference>
<feature type="domain" description="Response regulatory" evidence="3">
    <location>
        <begin position="13"/>
        <end position="125"/>
    </location>
</feature>
<dbReference type="Pfam" id="PF00072">
    <property type="entry name" value="Response_reg"/>
    <property type="match status" value="1"/>
</dbReference>
<accession>A0A5E4WS63</accession>
<evidence type="ECO:0000313" key="5">
    <source>
        <dbReference type="Proteomes" id="UP000406256"/>
    </source>
</evidence>
<dbReference type="InterPro" id="IPR001789">
    <property type="entry name" value="Sig_transdc_resp-reg_receiver"/>
</dbReference>
<name>A0A5E4WS63_9BURK</name>
<feature type="modified residue" description="4-aspartylphosphate" evidence="2">
    <location>
        <position position="62"/>
    </location>
</feature>
<dbReference type="PANTHER" id="PTHR44591:SF3">
    <property type="entry name" value="RESPONSE REGULATORY DOMAIN-CONTAINING PROTEIN"/>
    <property type="match status" value="1"/>
</dbReference>
<evidence type="ECO:0000256" key="2">
    <source>
        <dbReference type="PROSITE-ProRule" id="PRU00169"/>
    </source>
</evidence>
<evidence type="ECO:0000259" key="3">
    <source>
        <dbReference type="PROSITE" id="PS50110"/>
    </source>
</evidence>
<dbReference type="InterPro" id="IPR050595">
    <property type="entry name" value="Bact_response_regulator"/>
</dbReference>
<dbReference type="InterPro" id="IPR011006">
    <property type="entry name" value="CheY-like_superfamily"/>
</dbReference>
<dbReference type="PANTHER" id="PTHR44591">
    <property type="entry name" value="STRESS RESPONSE REGULATOR PROTEIN 1"/>
    <property type="match status" value="1"/>
</dbReference>
<dbReference type="SUPFAM" id="SSF52172">
    <property type="entry name" value="CheY-like"/>
    <property type="match status" value="1"/>
</dbReference>
<dbReference type="OrthoDB" id="9103936at2"/>
<protein>
    <submittedName>
        <fullName evidence="4">C4-dicarboxylate transport transcriptional regulatory protein DctD</fullName>
    </submittedName>
</protein>
<evidence type="ECO:0000313" key="4">
    <source>
        <dbReference type="EMBL" id="VVE27602.1"/>
    </source>
</evidence>
<dbReference type="EMBL" id="CABPSB010000013">
    <property type="protein sequence ID" value="VVE27602.1"/>
    <property type="molecule type" value="Genomic_DNA"/>
</dbReference>
<dbReference type="GO" id="GO:0000160">
    <property type="term" value="P:phosphorelay signal transduction system"/>
    <property type="evidence" value="ECO:0007669"/>
    <property type="project" value="InterPro"/>
</dbReference>
<dbReference type="AlphaFoldDB" id="A0A5E4WS63"/>
<reference evidence="4 5" key="1">
    <citation type="submission" date="2019-08" db="EMBL/GenBank/DDBJ databases">
        <authorList>
            <person name="Peeters C."/>
        </authorList>
    </citation>
    <scope>NUCLEOTIDE SEQUENCE [LARGE SCALE GENOMIC DNA]</scope>
    <source>
        <strain evidence="4 5">LMG 31108</strain>
    </source>
</reference>
<proteinExistence type="predicted"/>
<evidence type="ECO:0000256" key="1">
    <source>
        <dbReference type="ARBA" id="ARBA00022553"/>
    </source>
</evidence>
<dbReference type="Proteomes" id="UP000406256">
    <property type="component" value="Unassembled WGS sequence"/>
</dbReference>
<dbReference type="Gene3D" id="3.40.50.2300">
    <property type="match status" value="1"/>
</dbReference>
<dbReference type="RefSeq" id="WP_150670060.1">
    <property type="nucleotide sequence ID" value="NZ_CABPSB010000013.1"/>
</dbReference>
<dbReference type="PROSITE" id="PS50110">
    <property type="entry name" value="RESPONSE_REGULATORY"/>
    <property type="match status" value="1"/>
</dbReference>
<gene>
    <name evidence="4" type="primary">dctD_2</name>
    <name evidence="4" type="ORF">PAN31108_03461</name>
</gene>
<keyword evidence="5" id="KW-1185">Reference proteome</keyword>